<feature type="non-terminal residue" evidence="1">
    <location>
        <position position="106"/>
    </location>
</feature>
<sequence>MILHFQTRRTVLFANSSPPCQLGHTDAQHSHPKQCAYSEAHRHRPLVKHMKHIVNPLIAPHVNPFLTSAITTVSVLFVSTDHCIGVTGDGSDTKSDPHSVRMSAAV</sequence>
<dbReference type="EMBL" id="CATNWA010020697">
    <property type="protein sequence ID" value="CAI9619538.1"/>
    <property type="molecule type" value="Genomic_DNA"/>
</dbReference>
<evidence type="ECO:0000313" key="1">
    <source>
        <dbReference type="EMBL" id="CAI9619538.1"/>
    </source>
</evidence>
<proteinExistence type="predicted"/>
<dbReference type="Proteomes" id="UP001162483">
    <property type="component" value="Unassembled WGS sequence"/>
</dbReference>
<protein>
    <submittedName>
        <fullName evidence="1">Uncharacterized protein</fullName>
    </submittedName>
</protein>
<reference evidence="1" key="1">
    <citation type="submission" date="2023-05" db="EMBL/GenBank/DDBJ databases">
        <authorList>
            <person name="Stuckert A."/>
        </authorList>
    </citation>
    <scope>NUCLEOTIDE SEQUENCE</scope>
</reference>
<keyword evidence="2" id="KW-1185">Reference proteome</keyword>
<accession>A0ABN9HFL5</accession>
<evidence type="ECO:0000313" key="2">
    <source>
        <dbReference type="Proteomes" id="UP001162483"/>
    </source>
</evidence>
<organism evidence="1 2">
    <name type="scientific">Staurois parvus</name>
    <dbReference type="NCBI Taxonomy" id="386267"/>
    <lineage>
        <taxon>Eukaryota</taxon>
        <taxon>Metazoa</taxon>
        <taxon>Chordata</taxon>
        <taxon>Craniata</taxon>
        <taxon>Vertebrata</taxon>
        <taxon>Euteleostomi</taxon>
        <taxon>Amphibia</taxon>
        <taxon>Batrachia</taxon>
        <taxon>Anura</taxon>
        <taxon>Neobatrachia</taxon>
        <taxon>Ranoidea</taxon>
        <taxon>Ranidae</taxon>
        <taxon>Staurois</taxon>
    </lineage>
</organism>
<comment type="caution">
    <text evidence="1">The sequence shown here is derived from an EMBL/GenBank/DDBJ whole genome shotgun (WGS) entry which is preliminary data.</text>
</comment>
<gene>
    <name evidence="1" type="ORF">SPARVUS_LOCUS15848965</name>
</gene>
<name>A0ABN9HFL5_9NEOB</name>